<gene>
    <name evidence="1" type="ORF">N7452_006510</name>
</gene>
<comment type="caution">
    <text evidence="1">The sequence shown here is derived from an EMBL/GenBank/DDBJ whole genome shotgun (WGS) entry which is preliminary data.</text>
</comment>
<name>A0A9W9QKP2_PENBR</name>
<evidence type="ECO:0000313" key="2">
    <source>
        <dbReference type="Proteomes" id="UP001147695"/>
    </source>
</evidence>
<organism evidence="1 2">
    <name type="scientific">Penicillium brevicompactum</name>
    <dbReference type="NCBI Taxonomy" id="5074"/>
    <lineage>
        <taxon>Eukaryota</taxon>
        <taxon>Fungi</taxon>
        <taxon>Dikarya</taxon>
        <taxon>Ascomycota</taxon>
        <taxon>Pezizomycotina</taxon>
        <taxon>Eurotiomycetes</taxon>
        <taxon>Eurotiomycetidae</taxon>
        <taxon>Eurotiales</taxon>
        <taxon>Aspergillaceae</taxon>
        <taxon>Penicillium</taxon>
    </lineage>
</organism>
<dbReference type="AlphaFoldDB" id="A0A9W9QKP2"/>
<protein>
    <submittedName>
        <fullName evidence="1">Uncharacterized protein</fullName>
    </submittedName>
</protein>
<dbReference type="EMBL" id="JAPZBQ010000003">
    <property type="protein sequence ID" value="KAJ5339782.1"/>
    <property type="molecule type" value="Genomic_DNA"/>
</dbReference>
<evidence type="ECO:0000313" key="1">
    <source>
        <dbReference type="EMBL" id="KAJ5339782.1"/>
    </source>
</evidence>
<reference evidence="1" key="1">
    <citation type="submission" date="2022-12" db="EMBL/GenBank/DDBJ databases">
        <authorList>
            <person name="Petersen C."/>
        </authorList>
    </citation>
    <scope>NUCLEOTIDE SEQUENCE</scope>
    <source>
        <strain evidence="1">IBT 35673</strain>
    </source>
</reference>
<accession>A0A9W9QKP2</accession>
<proteinExistence type="predicted"/>
<sequence length="102" mass="11759">MDKEKEKKRDGVPPRVDQRQLLKLKCLVPGEIEQELTQLRNADKIIVEIPIWRSRYGPVEPSSDISEAHDPGVLSQVDIIRQFLACCWPTEAPQKLAWLLTR</sequence>
<reference evidence="1" key="2">
    <citation type="journal article" date="2023" name="IMA Fungus">
        <title>Comparative genomic study of the Penicillium genus elucidates a diverse pangenome and 15 lateral gene transfer events.</title>
        <authorList>
            <person name="Petersen C."/>
            <person name="Sorensen T."/>
            <person name="Nielsen M.R."/>
            <person name="Sondergaard T.E."/>
            <person name="Sorensen J.L."/>
            <person name="Fitzpatrick D.A."/>
            <person name="Frisvad J.C."/>
            <person name="Nielsen K.L."/>
        </authorList>
    </citation>
    <scope>NUCLEOTIDE SEQUENCE</scope>
    <source>
        <strain evidence="1">IBT 35673</strain>
    </source>
</reference>
<dbReference type="Proteomes" id="UP001147695">
    <property type="component" value="Unassembled WGS sequence"/>
</dbReference>